<evidence type="ECO:0000313" key="2">
    <source>
        <dbReference type="Proteomes" id="UP001183202"/>
    </source>
</evidence>
<keyword evidence="2" id="KW-1185">Reference proteome</keyword>
<proteinExistence type="predicted"/>
<dbReference type="Proteomes" id="UP001183202">
    <property type="component" value="Unassembled WGS sequence"/>
</dbReference>
<gene>
    <name evidence="1" type="ORF">RM445_27600</name>
</gene>
<evidence type="ECO:0000313" key="1">
    <source>
        <dbReference type="EMBL" id="MDT0353283.1"/>
    </source>
</evidence>
<name>A0ABU2NH51_9PSEU</name>
<dbReference type="RefSeq" id="WP_311559797.1">
    <property type="nucleotide sequence ID" value="NZ_JAVREJ010000029.1"/>
</dbReference>
<sequence>MMHNDAKQYLHIAGLLVRVQSEELLPADMWPSACAEKIDSHSTPTVRADKVAAASMSSLSGAWVTFMPLWRLRLVVEADLQSHATINVSCEGIKSVTATHSDRTVASGSPAVAIAVKRRAWAALTGTQSTRQRSLSGLAAVAVLVAGQNRLTQETVLRSAGQQALRRT</sequence>
<reference evidence="2" key="1">
    <citation type="submission" date="2023-07" db="EMBL/GenBank/DDBJ databases">
        <title>30 novel species of actinomycetes from the DSMZ collection.</title>
        <authorList>
            <person name="Nouioui I."/>
        </authorList>
    </citation>
    <scope>NUCLEOTIDE SEQUENCE [LARGE SCALE GENOMIC DNA]</scope>
    <source>
        <strain evidence="2">DSM 45834</strain>
    </source>
</reference>
<protein>
    <submittedName>
        <fullName evidence="1">Uncharacterized protein</fullName>
    </submittedName>
</protein>
<accession>A0ABU2NH51</accession>
<comment type="caution">
    <text evidence="1">The sequence shown here is derived from an EMBL/GenBank/DDBJ whole genome shotgun (WGS) entry which is preliminary data.</text>
</comment>
<organism evidence="1 2">
    <name type="scientific">Pseudonocardia charpentierae</name>
    <dbReference type="NCBI Taxonomy" id="3075545"/>
    <lineage>
        <taxon>Bacteria</taxon>
        <taxon>Bacillati</taxon>
        <taxon>Actinomycetota</taxon>
        <taxon>Actinomycetes</taxon>
        <taxon>Pseudonocardiales</taxon>
        <taxon>Pseudonocardiaceae</taxon>
        <taxon>Pseudonocardia</taxon>
    </lineage>
</organism>
<dbReference type="EMBL" id="JAVREJ010000029">
    <property type="protein sequence ID" value="MDT0353283.1"/>
    <property type="molecule type" value="Genomic_DNA"/>
</dbReference>